<evidence type="ECO:0000313" key="1">
    <source>
        <dbReference type="EMBL" id="KAI0048337.1"/>
    </source>
</evidence>
<evidence type="ECO:0000313" key="2">
    <source>
        <dbReference type="Proteomes" id="UP000814033"/>
    </source>
</evidence>
<gene>
    <name evidence="1" type="ORF">FA95DRAFT_1539834</name>
</gene>
<accession>A0ACB8RWZ7</accession>
<name>A0ACB8RWZ7_9AGAM</name>
<keyword evidence="2" id="KW-1185">Reference proteome</keyword>
<dbReference type="Proteomes" id="UP000814033">
    <property type="component" value="Unassembled WGS sequence"/>
</dbReference>
<protein>
    <submittedName>
        <fullName evidence="1">Uncharacterized protein</fullName>
    </submittedName>
</protein>
<reference evidence="1" key="1">
    <citation type="submission" date="2021-02" db="EMBL/GenBank/DDBJ databases">
        <authorList>
            <consortium name="DOE Joint Genome Institute"/>
            <person name="Ahrendt S."/>
            <person name="Looney B.P."/>
            <person name="Miyauchi S."/>
            <person name="Morin E."/>
            <person name="Drula E."/>
            <person name="Courty P.E."/>
            <person name="Chicoki N."/>
            <person name="Fauchery L."/>
            <person name="Kohler A."/>
            <person name="Kuo A."/>
            <person name="Labutti K."/>
            <person name="Pangilinan J."/>
            <person name="Lipzen A."/>
            <person name="Riley R."/>
            <person name="Andreopoulos W."/>
            <person name="He G."/>
            <person name="Johnson J."/>
            <person name="Barry K.W."/>
            <person name="Grigoriev I.V."/>
            <person name="Nagy L."/>
            <person name="Hibbett D."/>
            <person name="Henrissat B."/>
            <person name="Matheny P.B."/>
            <person name="Labbe J."/>
            <person name="Martin F."/>
        </authorList>
    </citation>
    <scope>NUCLEOTIDE SEQUENCE</scope>
    <source>
        <strain evidence="1">FP105234-sp</strain>
    </source>
</reference>
<organism evidence="1 2">
    <name type="scientific">Auriscalpium vulgare</name>
    <dbReference type="NCBI Taxonomy" id="40419"/>
    <lineage>
        <taxon>Eukaryota</taxon>
        <taxon>Fungi</taxon>
        <taxon>Dikarya</taxon>
        <taxon>Basidiomycota</taxon>
        <taxon>Agaricomycotina</taxon>
        <taxon>Agaricomycetes</taxon>
        <taxon>Russulales</taxon>
        <taxon>Auriscalpiaceae</taxon>
        <taxon>Auriscalpium</taxon>
    </lineage>
</organism>
<reference evidence="1" key="2">
    <citation type="journal article" date="2022" name="New Phytol.">
        <title>Evolutionary transition to the ectomycorrhizal habit in the genomes of a hyperdiverse lineage of mushroom-forming fungi.</title>
        <authorList>
            <person name="Looney B."/>
            <person name="Miyauchi S."/>
            <person name="Morin E."/>
            <person name="Drula E."/>
            <person name="Courty P.E."/>
            <person name="Kohler A."/>
            <person name="Kuo A."/>
            <person name="LaButti K."/>
            <person name="Pangilinan J."/>
            <person name="Lipzen A."/>
            <person name="Riley R."/>
            <person name="Andreopoulos W."/>
            <person name="He G."/>
            <person name="Johnson J."/>
            <person name="Nolan M."/>
            <person name="Tritt A."/>
            <person name="Barry K.W."/>
            <person name="Grigoriev I.V."/>
            <person name="Nagy L.G."/>
            <person name="Hibbett D."/>
            <person name="Henrissat B."/>
            <person name="Matheny P.B."/>
            <person name="Labbe J."/>
            <person name="Martin F.M."/>
        </authorList>
    </citation>
    <scope>NUCLEOTIDE SEQUENCE</scope>
    <source>
        <strain evidence="1">FP105234-sp</strain>
    </source>
</reference>
<comment type="caution">
    <text evidence="1">The sequence shown here is derived from an EMBL/GenBank/DDBJ whole genome shotgun (WGS) entry which is preliminary data.</text>
</comment>
<dbReference type="EMBL" id="MU275888">
    <property type="protein sequence ID" value="KAI0048337.1"/>
    <property type="molecule type" value="Genomic_DNA"/>
</dbReference>
<proteinExistence type="predicted"/>
<sequence length="352" mass="39918">MSGRDKRTVLALYRSTIRQVNLLPHIYLRQFFRIKVADDFRPVLASKHRNAYISINFKRLRKESYRLELANSGHQKALAHVLDLAYGRKGPLKWSILTPLLRDSHEPVPRIISTVERSRPPAYSPALTALVTSPMARENRAAIHPRNLKCPPGIPPRADPASEEARLFGPFSKRRLVNIHWRYYKEHKARVLPPLELSSQVETNQPSHHNIGLQGTHILQELKELAGPLSLQPPAPRRQIIRDPPRIGEEAEDSPQPIFNRYLRRRYRELLGRTPILTVSSRKPDVLAKTAPPAAGEYTVSLATNAISVHSRHEDVRARSANAVDEAWMKVAEGEGDGGTFSGPNKRQKQRK</sequence>